<evidence type="ECO:0000313" key="7">
    <source>
        <dbReference type="EMBL" id="QEA16496.1"/>
    </source>
</evidence>
<feature type="signal peptide" evidence="5">
    <location>
        <begin position="1"/>
        <end position="20"/>
    </location>
</feature>
<accession>A0A5B8S4J4</accession>
<dbReference type="InterPro" id="IPR036909">
    <property type="entry name" value="Cyt_c-like_dom_sf"/>
</dbReference>
<dbReference type="GO" id="GO:0046872">
    <property type="term" value="F:metal ion binding"/>
    <property type="evidence" value="ECO:0007669"/>
    <property type="project" value="UniProtKB-KW"/>
</dbReference>
<keyword evidence="2 4" id="KW-0479">Metal-binding</keyword>
<evidence type="ECO:0000256" key="5">
    <source>
        <dbReference type="SAM" id="SignalP"/>
    </source>
</evidence>
<sequence length="120" mass="13161">MPRLYLVALAALAVATAAFSQPKPVEERRMAEAERGRVVAEARCAACHAVTVNSSSPNPESPGFEDIANRKGLTSATLRQYLRNAHNYPDAMQFKLDRGQVRDLSAYIVTLKRSGYKPAI</sequence>
<dbReference type="EMBL" id="CP042345">
    <property type="protein sequence ID" value="QEA16496.1"/>
    <property type="molecule type" value="Genomic_DNA"/>
</dbReference>
<dbReference type="PROSITE" id="PS51007">
    <property type="entry name" value="CYTC"/>
    <property type="match status" value="1"/>
</dbReference>
<dbReference type="AlphaFoldDB" id="A0A5B8S4J4"/>
<dbReference type="OrthoDB" id="7596428at2"/>
<evidence type="ECO:0000256" key="1">
    <source>
        <dbReference type="ARBA" id="ARBA00022617"/>
    </source>
</evidence>
<organism evidence="7 8">
    <name type="scientific">Novosphingobium ginsenosidimutans</name>
    <dbReference type="NCBI Taxonomy" id="1176536"/>
    <lineage>
        <taxon>Bacteria</taxon>
        <taxon>Pseudomonadati</taxon>
        <taxon>Pseudomonadota</taxon>
        <taxon>Alphaproteobacteria</taxon>
        <taxon>Sphingomonadales</taxon>
        <taxon>Sphingomonadaceae</taxon>
        <taxon>Novosphingobium</taxon>
    </lineage>
</organism>
<gene>
    <name evidence="7" type="ORF">FRF71_10325</name>
</gene>
<proteinExistence type="predicted"/>
<dbReference type="SUPFAM" id="SSF46626">
    <property type="entry name" value="Cytochrome c"/>
    <property type="match status" value="1"/>
</dbReference>
<dbReference type="Gene3D" id="1.10.760.10">
    <property type="entry name" value="Cytochrome c-like domain"/>
    <property type="match status" value="1"/>
</dbReference>
<dbReference type="InterPro" id="IPR009056">
    <property type="entry name" value="Cyt_c-like_dom"/>
</dbReference>
<dbReference type="GO" id="GO:0009055">
    <property type="term" value="F:electron transfer activity"/>
    <property type="evidence" value="ECO:0007669"/>
    <property type="project" value="InterPro"/>
</dbReference>
<reference evidence="7 8" key="1">
    <citation type="journal article" date="2013" name="J. Microbiol. Biotechnol.">
        <title>Novosphingobium ginsenosidimutans sp. nov., with the ability to convert ginsenoside.</title>
        <authorList>
            <person name="Kim J.K."/>
            <person name="He D."/>
            <person name="Liu Q.M."/>
            <person name="Park H.Y."/>
            <person name="Jung M.S."/>
            <person name="Yoon M.H."/>
            <person name="Kim S.C."/>
            <person name="Im W.T."/>
        </authorList>
    </citation>
    <scope>NUCLEOTIDE SEQUENCE [LARGE SCALE GENOMIC DNA]</scope>
    <source>
        <strain evidence="7 8">FW-6</strain>
    </source>
</reference>
<keyword evidence="3 4" id="KW-0408">Iron</keyword>
<dbReference type="Pfam" id="PF00034">
    <property type="entry name" value="Cytochrom_C"/>
    <property type="match status" value="1"/>
</dbReference>
<keyword evidence="8" id="KW-1185">Reference proteome</keyword>
<dbReference type="GO" id="GO:0020037">
    <property type="term" value="F:heme binding"/>
    <property type="evidence" value="ECO:0007669"/>
    <property type="project" value="InterPro"/>
</dbReference>
<evidence type="ECO:0000256" key="4">
    <source>
        <dbReference type="PROSITE-ProRule" id="PRU00433"/>
    </source>
</evidence>
<name>A0A5B8S4J4_9SPHN</name>
<feature type="domain" description="Cytochrome c" evidence="6">
    <location>
        <begin position="31"/>
        <end position="112"/>
    </location>
</feature>
<evidence type="ECO:0000259" key="6">
    <source>
        <dbReference type="PROSITE" id="PS51007"/>
    </source>
</evidence>
<keyword evidence="1 4" id="KW-0349">Heme</keyword>
<evidence type="ECO:0000313" key="8">
    <source>
        <dbReference type="Proteomes" id="UP000321172"/>
    </source>
</evidence>
<evidence type="ECO:0000256" key="3">
    <source>
        <dbReference type="ARBA" id="ARBA00023004"/>
    </source>
</evidence>
<keyword evidence="5" id="KW-0732">Signal</keyword>
<dbReference type="KEGG" id="ngf:FRF71_10325"/>
<dbReference type="Proteomes" id="UP000321172">
    <property type="component" value="Chromosome"/>
</dbReference>
<feature type="chain" id="PRO_5022777008" evidence="5">
    <location>
        <begin position="21"/>
        <end position="120"/>
    </location>
</feature>
<dbReference type="RefSeq" id="WP_147090575.1">
    <property type="nucleotide sequence ID" value="NZ_BAABJD010000005.1"/>
</dbReference>
<evidence type="ECO:0000256" key="2">
    <source>
        <dbReference type="ARBA" id="ARBA00022723"/>
    </source>
</evidence>
<protein>
    <submittedName>
        <fullName evidence="7">Cytochrome c</fullName>
    </submittedName>
</protein>